<dbReference type="PANTHER" id="PTHR33067">
    <property type="entry name" value="RNA-DIRECTED DNA POLYMERASE-RELATED"/>
    <property type="match status" value="1"/>
</dbReference>
<dbReference type="Gene3D" id="2.40.70.10">
    <property type="entry name" value="Acid Proteases"/>
    <property type="match status" value="1"/>
</dbReference>
<dbReference type="AlphaFoldDB" id="A0A699IEI0"/>
<organism evidence="1">
    <name type="scientific">Tanacetum cinerariifolium</name>
    <name type="common">Dalmatian daisy</name>
    <name type="synonym">Chrysanthemum cinerariifolium</name>
    <dbReference type="NCBI Taxonomy" id="118510"/>
    <lineage>
        <taxon>Eukaryota</taxon>
        <taxon>Viridiplantae</taxon>
        <taxon>Streptophyta</taxon>
        <taxon>Embryophyta</taxon>
        <taxon>Tracheophyta</taxon>
        <taxon>Spermatophyta</taxon>
        <taxon>Magnoliopsida</taxon>
        <taxon>eudicotyledons</taxon>
        <taxon>Gunneridae</taxon>
        <taxon>Pentapetalae</taxon>
        <taxon>asterids</taxon>
        <taxon>campanulids</taxon>
        <taxon>Asterales</taxon>
        <taxon>Asteraceae</taxon>
        <taxon>Asteroideae</taxon>
        <taxon>Anthemideae</taxon>
        <taxon>Anthemidinae</taxon>
        <taxon>Tanacetum</taxon>
    </lineage>
</organism>
<reference evidence="1" key="1">
    <citation type="journal article" date="2019" name="Sci. Rep.">
        <title>Draft genome of Tanacetum cinerariifolium, the natural source of mosquito coil.</title>
        <authorList>
            <person name="Yamashiro T."/>
            <person name="Shiraishi A."/>
            <person name="Satake H."/>
            <person name="Nakayama K."/>
        </authorList>
    </citation>
    <scope>NUCLEOTIDE SEQUENCE</scope>
</reference>
<dbReference type="CDD" id="cd00303">
    <property type="entry name" value="retropepsin_like"/>
    <property type="match status" value="1"/>
</dbReference>
<protein>
    <recommendedName>
        <fullName evidence="2">MAK10-like protein</fullName>
    </recommendedName>
</protein>
<dbReference type="EMBL" id="BKCJ010281092">
    <property type="protein sequence ID" value="GEZ45638.1"/>
    <property type="molecule type" value="Genomic_DNA"/>
</dbReference>
<proteinExistence type="predicted"/>
<dbReference type="PANTHER" id="PTHR33067:SF31">
    <property type="entry name" value="RNA-DIRECTED DNA POLYMERASE"/>
    <property type="match status" value="1"/>
</dbReference>
<comment type="caution">
    <text evidence="1">The sequence shown here is derived from an EMBL/GenBank/DDBJ whole genome shotgun (WGS) entry which is preliminary data.</text>
</comment>
<dbReference type="InterPro" id="IPR021109">
    <property type="entry name" value="Peptidase_aspartic_dom_sf"/>
</dbReference>
<sequence>FLALGWFLEEIHMTWVHLEKKRTRLRTYTKSLEDLCIQWLETASQERFRIEPLGLNWLGVTKIVLPEFESIPLTSCFLVTGRLVNGSSRDGIDMVKEDLDLEPKIDARMRDFLDDKLHDKNAKESWALLEDLALYDNERWNDPRDFAKPVKAISLPRDVPVVPMTLSIAWEISNKPLLNMHPRVLTKQEIRRFKAFDNLADLGSCVNIISLYLFKKLNIGLLEDADHIFGLAGGTKSYPIGIVKDVEVRIGKLNLLNDFYVIDIKKDPETPLLAGRGFIETANAVINYRKSKIEVGEGITRSVFGVKGFDLGKEEAPYWTTVGEKES</sequence>
<feature type="non-terminal residue" evidence="1">
    <location>
        <position position="1"/>
    </location>
</feature>
<name>A0A699IEI0_TANCI</name>
<accession>A0A699IEI0</accession>
<evidence type="ECO:0008006" key="2">
    <source>
        <dbReference type="Google" id="ProtNLM"/>
    </source>
</evidence>
<evidence type="ECO:0000313" key="1">
    <source>
        <dbReference type="EMBL" id="GEZ45638.1"/>
    </source>
</evidence>
<gene>
    <name evidence="1" type="ORF">Tci_517611</name>
</gene>